<evidence type="ECO:0000313" key="15">
    <source>
        <dbReference type="EMBL" id="QAS69901.1"/>
    </source>
</evidence>
<evidence type="ECO:0000313" key="16">
    <source>
        <dbReference type="Proteomes" id="UP000286907"/>
    </source>
</evidence>
<dbReference type="FunFam" id="1.10.10.160:FF:000001">
    <property type="entry name" value="ATP-dependent DNA helicase"/>
    <property type="match status" value="1"/>
</dbReference>
<dbReference type="CDD" id="cd17932">
    <property type="entry name" value="DEXQc_UvrD"/>
    <property type="match status" value="1"/>
</dbReference>
<dbReference type="CDD" id="cd18807">
    <property type="entry name" value="SF1_C_UvrD"/>
    <property type="match status" value="1"/>
</dbReference>
<comment type="catalytic activity">
    <reaction evidence="9 11">
        <text>ATP + H2O = ADP + phosphate + H(+)</text>
        <dbReference type="Rhea" id="RHEA:13065"/>
        <dbReference type="ChEBI" id="CHEBI:15377"/>
        <dbReference type="ChEBI" id="CHEBI:15378"/>
        <dbReference type="ChEBI" id="CHEBI:30616"/>
        <dbReference type="ChEBI" id="CHEBI:43474"/>
        <dbReference type="ChEBI" id="CHEBI:456216"/>
        <dbReference type="EC" id="5.6.2.4"/>
    </reaction>
</comment>
<keyword evidence="2 10" id="KW-0547">Nucleotide-binding</keyword>
<dbReference type="GO" id="GO:0006260">
    <property type="term" value="P:DNA replication"/>
    <property type="evidence" value="ECO:0007669"/>
    <property type="project" value="InterPro"/>
</dbReference>
<dbReference type="PANTHER" id="PTHR11070">
    <property type="entry name" value="UVRD / RECB / PCRA DNA HELICASE FAMILY MEMBER"/>
    <property type="match status" value="1"/>
</dbReference>
<dbReference type="NCBIfam" id="TIGR01073">
    <property type="entry name" value="pcrA"/>
    <property type="match status" value="1"/>
</dbReference>
<keyword evidence="5 10" id="KW-0067">ATP-binding</keyword>
<evidence type="ECO:0000259" key="12">
    <source>
        <dbReference type="PROSITE" id="PS51198"/>
    </source>
</evidence>
<comment type="catalytic activity">
    <reaction evidence="8">
        <text>Couples ATP hydrolysis with the unwinding of duplex DNA by translocating in the 3'-5' direction.</text>
        <dbReference type="EC" id="5.6.2.4"/>
    </reaction>
</comment>
<evidence type="ECO:0000256" key="11">
    <source>
        <dbReference type="RuleBase" id="RU364053"/>
    </source>
</evidence>
<keyword evidence="6 11" id="KW-0238">DNA-binding</keyword>
<dbReference type="InterPro" id="IPR000212">
    <property type="entry name" value="DNA_helicase_UvrD/REP"/>
</dbReference>
<evidence type="ECO:0000256" key="10">
    <source>
        <dbReference type="PROSITE-ProRule" id="PRU00560"/>
    </source>
</evidence>
<dbReference type="Proteomes" id="UP001167919">
    <property type="component" value="Unassembled WGS sequence"/>
</dbReference>
<reference evidence="15 16" key="1">
    <citation type="journal article" date="2019" name="Syst. Appl. Microbiol.">
        <title>Oenococcus sicerae sp. nov., isolated from French cider.</title>
        <authorList>
            <person name="Cousin F.J."/>
            <person name="Le Guellec R."/>
            <person name="Chagnot C."/>
            <person name="Goux D."/>
            <person name="Dalmasso M."/>
            <person name="Laplace J.M."/>
            <person name="Cretenet M."/>
        </authorList>
    </citation>
    <scope>NUCLEOTIDE SEQUENCE [LARGE SCALE GENOMIC DNA]</scope>
    <source>
        <strain evidence="15 16">UCMA 15228</strain>
    </source>
</reference>
<evidence type="ECO:0000256" key="9">
    <source>
        <dbReference type="ARBA" id="ARBA00048988"/>
    </source>
</evidence>
<dbReference type="PROSITE" id="PS51198">
    <property type="entry name" value="UVRD_HELICASE_ATP_BIND"/>
    <property type="match status" value="1"/>
</dbReference>
<dbReference type="EMBL" id="CP029684">
    <property type="protein sequence ID" value="QAS69901.1"/>
    <property type="molecule type" value="Genomic_DNA"/>
</dbReference>
<gene>
    <name evidence="14" type="primary">pcrA</name>
    <name evidence="15" type="ORF">DLJ48_04870</name>
    <name evidence="14" type="ORF">EVC35_04805</name>
</gene>
<evidence type="ECO:0000313" key="14">
    <source>
        <dbReference type="EMBL" id="MDN6900326.1"/>
    </source>
</evidence>
<evidence type="ECO:0000256" key="1">
    <source>
        <dbReference type="ARBA" id="ARBA00009922"/>
    </source>
</evidence>
<dbReference type="GO" id="GO:0043138">
    <property type="term" value="F:3'-5' DNA helicase activity"/>
    <property type="evidence" value="ECO:0007669"/>
    <property type="project" value="UniProtKB-EC"/>
</dbReference>
<keyword evidence="7" id="KW-0413">Isomerase</keyword>
<dbReference type="AlphaFoldDB" id="A0AAJ1REA4"/>
<dbReference type="EMBL" id="SDWY01000002">
    <property type="protein sequence ID" value="MDN6900326.1"/>
    <property type="molecule type" value="Genomic_DNA"/>
</dbReference>
<evidence type="ECO:0000256" key="2">
    <source>
        <dbReference type="ARBA" id="ARBA00022741"/>
    </source>
</evidence>
<dbReference type="GO" id="GO:0005524">
    <property type="term" value="F:ATP binding"/>
    <property type="evidence" value="ECO:0007669"/>
    <property type="project" value="UniProtKB-UniRule"/>
</dbReference>
<keyword evidence="16" id="KW-1185">Reference proteome</keyword>
<dbReference type="Gene3D" id="3.40.50.300">
    <property type="entry name" value="P-loop containing nucleotide triphosphate hydrolases"/>
    <property type="match status" value="2"/>
</dbReference>
<name>A0AAJ1REA4_9LACO</name>
<evidence type="ECO:0000256" key="8">
    <source>
        <dbReference type="ARBA" id="ARBA00034617"/>
    </source>
</evidence>
<comment type="similarity">
    <text evidence="1 11">Belongs to the helicase family. UvrD subfamily.</text>
</comment>
<dbReference type="Pfam" id="PF00580">
    <property type="entry name" value="UvrD-helicase"/>
    <property type="match status" value="1"/>
</dbReference>
<dbReference type="InterPro" id="IPR014016">
    <property type="entry name" value="UvrD-like_ATP-bd"/>
</dbReference>
<dbReference type="Gene3D" id="1.10.486.10">
    <property type="entry name" value="PCRA, domain 4"/>
    <property type="match status" value="1"/>
</dbReference>
<reference evidence="15" key="3">
    <citation type="submission" date="2020-01" db="EMBL/GenBank/DDBJ databases">
        <authorList>
            <person name="Cousin F.J."/>
            <person name="Le Guellec R."/>
            <person name="Cretenet M."/>
        </authorList>
    </citation>
    <scope>NUCLEOTIDE SEQUENCE</scope>
    <source>
        <strain evidence="15">UCMA 15228</strain>
    </source>
</reference>
<dbReference type="PANTHER" id="PTHR11070:SF2">
    <property type="entry name" value="ATP-DEPENDENT DNA HELICASE SRS2"/>
    <property type="match status" value="1"/>
</dbReference>
<dbReference type="GO" id="GO:0033202">
    <property type="term" value="C:DNA helicase complex"/>
    <property type="evidence" value="ECO:0007669"/>
    <property type="project" value="TreeGrafter"/>
</dbReference>
<evidence type="ECO:0000256" key="5">
    <source>
        <dbReference type="ARBA" id="ARBA00022840"/>
    </source>
</evidence>
<evidence type="ECO:0000256" key="6">
    <source>
        <dbReference type="ARBA" id="ARBA00023125"/>
    </source>
</evidence>
<dbReference type="GO" id="GO:0000725">
    <property type="term" value="P:recombinational repair"/>
    <property type="evidence" value="ECO:0007669"/>
    <property type="project" value="TreeGrafter"/>
</dbReference>
<sequence>MKDLLAGLNDKQKEAVLTTEGPLLIMAGAGSGKTRVLTHRVAYLVQQKHIDPWSILAITFTNKAAREMKERIARLVDQEDARAIWVSTFHALSARVLRRDVDKIGFTTSFSILDGSGQKTLMKHVLNDLNYDSNQYDPKSILAAVSNFKNALQTPHDARDAAKTTFDEAVAESYDLYQRRLEQSQSMDFDDLIMRTIQLFKQAPDVLHYYQRKFKYIHVDEYQDTNAAQYKLVAMLAAGDFGSQNLAVVGDSDQSIYGWRGADMNNILNFEKDFPGAKTVVLEQNYRSTKNILTAANQVIQNNIERKPKNLWTENQAGNLIHYYRAQSESDEAHYVLTKIQDGVKAGRSLNDFAILFRTNAQSRVFEQIFSANRIQYTIVGGTRFFERKEIQDIVAYLQLAANLDNDTAFERIVNEPKRAIGNSSLEKLRAFAVKNNLSLMQAIAVLDDESQLSSKAQKNFRQFAQMVHDFKDQSHFLPVTELTNEIFTKTGIREQYVKKSDLESQARVENLDEFLSQTHQFDEDYDEEASETKNALVDFLGQTALVSDLDSYDEAAGQVTLMTVHAAKGLEFPVVFIVGLEEGIFPSARAMMERDGLEEERRLAYVAITRAQQELYLTNAYGRLLYGRAQSNEPSMFIDEINDALLDKENAAAAGVRNVSGDYDRPMPFDRQSASASRKHEAAFAPTYQGTGAEKTDWQLGDRVKHKIFGTGRIVAINNDGEDKLLKIAFASRGIKQLMASFAPIEKI</sequence>
<dbReference type="PROSITE" id="PS51217">
    <property type="entry name" value="UVRD_HELICASE_CTER"/>
    <property type="match status" value="1"/>
</dbReference>
<protein>
    <recommendedName>
        <fullName evidence="11">ATP-dependent DNA helicase</fullName>
        <ecNumber evidence="11">5.6.2.4</ecNumber>
    </recommendedName>
</protein>
<evidence type="ECO:0000259" key="13">
    <source>
        <dbReference type="PROSITE" id="PS51217"/>
    </source>
</evidence>
<dbReference type="SUPFAM" id="SSF52540">
    <property type="entry name" value="P-loop containing nucleoside triphosphate hydrolases"/>
    <property type="match status" value="1"/>
</dbReference>
<feature type="binding site" evidence="10">
    <location>
        <begin position="27"/>
        <end position="34"/>
    </location>
    <ligand>
        <name>ATP</name>
        <dbReference type="ChEBI" id="CHEBI:30616"/>
    </ligand>
</feature>
<dbReference type="GO" id="GO:0003677">
    <property type="term" value="F:DNA binding"/>
    <property type="evidence" value="ECO:0007669"/>
    <property type="project" value="UniProtKB-KW"/>
</dbReference>
<dbReference type="Pfam" id="PF21196">
    <property type="entry name" value="PcrA_UvrD_tudor"/>
    <property type="match status" value="1"/>
</dbReference>
<dbReference type="InterPro" id="IPR013986">
    <property type="entry name" value="DExx_box_DNA_helicase_dom_sf"/>
</dbReference>
<dbReference type="GO" id="GO:0005829">
    <property type="term" value="C:cytosol"/>
    <property type="evidence" value="ECO:0007669"/>
    <property type="project" value="TreeGrafter"/>
</dbReference>
<evidence type="ECO:0000256" key="3">
    <source>
        <dbReference type="ARBA" id="ARBA00022801"/>
    </source>
</evidence>
<dbReference type="Proteomes" id="UP000286907">
    <property type="component" value="Chromosome"/>
</dbReference>
<feature type="domain" description="UvrD-like helicase C-terminal" evidence="13">
    <location>
        <begin position="290"/>
        <end position="570"/>
    </location>
</feature>
<proteinExistence type="inferred from homology"/>
<keyword evidence="4 10" id="KW-0347">Helicase</keyword>
<evidence type="ECO:0000313" key="17">
    <source>
        <dbReference type="Proteomes" id="UP001167919"/>
    </source>
</evidence>
<dbReference type="InterPro" id="IPR005751">
    <property type="entry name" value="ATP-dep_DNA_helicase_PcrA"/>
</dbReference>
<dbReference type="InterPro" id="IPR014017">
    <property type="entry name" value="DNA_helicase_UvrD-like_C"/>
</dbReference>
<evidence type="ECO:0000256" key="4">
    <source>
        <dbReference type="ARBA" id="ARBA00022806"/>
    </source>
</evidence>
<dbReference type="EC" id="5.6.2.4" evidence="11"/>
<keyword evidence="3 10" id="KW-0378">Hydrolase</keyword>
<feature type="domain" description="UvrD-like helicase ATP-binding" evidence="12">
    <location>
        <begin position="6"/>
        <end position="289"/>
    </location>
</feature>
<organism evidence="14 17">
    <name type="scientific">Oenococcus sicerae</name>
    <dbReference type="NCBI Taxonomy" id="2203724"/>
    <lineage>
        <taxon>Bacteria</taxon>
        <taxon>Bacillati</taxon>
        <taxon>Bacillota</taxon>
        <taxon>Bacilli</taxon>
        <taxon>Lactobacillales</taxon>
        <taxon>Lactobacillaceae</taxon>
        <taxon>Oenococcus</taxon>
    </lineage>
</organism>
<evidence type="ECO:0000256" key="7">
    <source>
        <dbReference type="ARBA" id="ARBA00023235"/>
    </source>
</evidence>
<dbReference type="GO" id="GO:0009314">
    <property type="term" value="P:response to radiation"/>
    <property type="evidence" value="ECO:0007669"/>
    <property type="project" value="UniProtKB-ARBA"/>
</dbReference>
<dbReference type="Gene3D" id="1.10.10.160">
    <property type="match status" value="1"/>
</dbReference>
<reference evidence="14" key="2">
    <citation type="submission" date="2019-01" db="EMBL/GenBank/DDBJ databases">
        <title>Oenococcus sicerae UCMA17102.</title>
        <authorList>
            <person name="Cousin F.J."/>
            <person name="Le Guellec R."/>
            <person name="Cretenet M."/>
        </authorList>
    </citation>
    <scope>NUCLEOTIDE SEQUENCE</scope>
    <source>
        <strain evidence="14">UCMA17102</strain>
    </source>
</reference>
<dbReference type="RefSeq" id="WP_128686375.1">
    <property type="nucleotide sequence ID" value="NZ_CP029684.2"/>
</dbReference>
<dbReference type="Pfam" id="PF13361">
    <property type="entry name" value="UvrD_C"/>
    <property type="match status" value="1"/>
</dbReference>
<dbReference type="FunFam" id="1.10.486.10:FF:000003">
    <property type="entry name" value="ATP-dependent DNA helicase"/>
    <property type="match status" value="1"/>
</dbReference>
<dbReference type="InterPro" id="IPR027417">
    <property type="entry name" value="P-loop_NTPase"/>
</dbReference>
<dbReference type="GO" id="GO:0016787">
    <property type="term" value="F:hydrolase activity"/>
    <property type="evidence" value="ECO:0007669"/>
    <property type="project" value="UniProtKB-UniRule"/>
</dbReference>
<accession>A0AAJ1REA4</accession>